<sequence length="81" mass="9059">MEDYWDGIQGYHQLPPTSDKSVEYTTNKGAWEMTKTPCNRLRGEIRAVQVKVDGGKRQDCFGRTGGSAEPKNRPPGLSFGR</sequence>
<feature type="region of interest" description="Disordered" evidence="1">
    <location>
        <begin position="56"/>
        <end position="81"/>
    </location>
</feature>
<dbReference type="Proteomes" id="UP000000763">
    <property type="component" value="Chromosome 6"/>
</dbReference>
<evidence type="ECO:0000313" key="4">
    <source>
        <dbReference type="Proteomes" id="UP000000763"/>
    </source>
</evidence>
<evidence type="ECO:0000313" key="2">
    <source>
        <dbReference type="EMBL" id="BAD62233.1"/>
    </source>
</evidence>
<reference evidence="2" key="1">
    <citation type="submission" date="2002-11" db="EMBL/GenBank/DDBJ databases">
        <title>Oryza sativa nipponbare(GA3) genomic DNA, chromosome 6, BAC clone:OSJNBb0071G09.</title>
        <authorList>
            <person name="Sasaki T."/>
            <person name="Matsumoto T."/>
            <person name="Katayose Y."/>
        </authorList>
    </citation>
    <scope>NUCLEOTIDE SEQUENCE</scope>
</reference>
<dbReference type="EMBL" id="AP005929">
    <property type="protein sequence ID" value="BAD62233.1"/>
    <property type="molecule type" value="Genomic_DNA"/>
</dbReference>
<evidence type="ECO:0000313" key="3">
    <source>
        <dbReference type="EMBL" id="BAD62441.1"/>
    </source>
</evidence>
<protein>
    <submittedName>
        <fullName evidence="3">Uncharacterized protein</fullName>
    </submittedName>
</protein>
<dbReference type="AlphaFoldDB" id="Q5Z472"/>
<organism evidence="3 4">
    <name type="scientific">Oryza sativa subsp. japonica</name>
    <name type="common">Rice</name>
    <dbReference type="NCBI Taxonomy" id="39947"/>
    <lineage>
        <taxon>Eukaryota</taxon>
        <taxon>Viridiplantae</taxon>
        <taxon>Streptophyta</taxon>
        <taxon>Embryophyta</taxon>
        <taxon>Tracheophyta</taxon>
        <taxon>Spermatophyta</taxon>
        <taxon>Magnoliopsida</taxon>
        <taxon>Liliopsida</taxon>
        <taxon>Poales</taxon>
        <taxon>Poaceae</taxon>
        <taxon>BOP clade</taxon>
        <taxon>Oryzoideae</taxon>
        <taxon>Oryzeae</taxon>
        <taxon>Oryzinae</taxon>
        <taxon>Oryza</taxon>
        <taxon>Oryza sativa</taxon>
    </lineage>
</organism>
<proteinExistence type="predicted"/>
<feature type="region of interest" description="Disordered" evidence="1">
    <location>
        <begin position="1"/>
        <end position="22"/>
    </location>
</feature>
<name>Q5Z472_ORYSJ</name>
<reference evidence="4" key="3">
    <citation type="journal article" date="2005" name="Nature">
        <title>The map-based sequence of the rice genome.</title>
        <authorList>
            <consortium name="International rice genome sequencing project (IRGSP)"/>
            <person name="Matsumoto T."/>
            <person name="Wu J."/>
            <person name="Kanamori H."/>
            <person name="Katayose Y."/>
            <person name="Fujisawa M."/>
            <person name="Namiki N."/>
            <person name="Mizuno H."/>
            <person name="Yamamoto K."/>
            <person name="Antonio B.A."/>
            <person name="Baba T."/>
            <person name="Sakata K."/>
            <person name="Nagamura Y."/>
            <person name="Aoki H."/>
            <person name="Arikawa K."/>
            <person name="Arita K."/>
            <person name="Bito T."/>
            <person name="Chiden Y."/>
            <person name="Fujitsuka N."/>
            <person name="Fukunaka R."/>
            <person name="Hamada M."/>
            <person name="Harada C."/>
            <person name="Hayashi A."/>
            <person name="Hijishita S."/>
            <person name="Honda M."/>
            <person name="Hosokawa S."/>
            <person name="Ichikawa Y."/>
            <person name="Idonuma A."/>
            <person name="Iijima M."/>
            <person name="Ikeda M."/>
            <person name="Ikeno M."/>
            <person name="Ito K."/>
            <person name="Ito S."/>
            <person name="Ito T."/>
            <person name="Ito Y."/>
            <person name="Ito Y."/>
            <person name="Iwabuchi A."/>
            <person name="Kamiya K."/>
            <person name="Karasawa W."/>
            <person name="Kurita K."/>
            <person name="Katagiri S."/>
            <person name="Kikuta A."/>
            <person name="Kobayashi H."/>
            <person name="Kobayashi N."/>
            <person name="Machita K."/>
            <person name="Maehara T."/>
            <person name="Masukawa M."/>
            <person name="Mizubayashi T."/>
            <person name="Mukai Y."/>
            <person name="Nagasaki H."/>
            <person name="Nagata Y."/>
            <person name="Naito S."/>
            <person name="Nakashima M."/>
            <person name="Nakama Y."/>
            <person name="Nakamichi Y."/>
            <person name="Nakamura M."/>
            <person name="Meguro A."/>
            <person name="Negishi M."/>
            <person name="Ohta I."/>
            <person name="Ohta T."/>
            <person name="Okamoto M."/>
            <person name="Ono N."/>
            <person name="Saji S."/>
            <person name="Sakaguchi M."/>
            <person name="Sakai K."/>
            <person name="Shibata M."/>
            <person name="Shimokawa T."/>
            <person name="Song J."/>
            <person name="Takazaki Y."/>
            <person name="Terasawa K."/>
            <person name="Tsugane M."/>
            <person name="Tsuji K."/>
            <person name="Ueda S."/>
            <person name="Waki K."/>
            <person name="Yamagata H."/>
            <person name="Yamamoto M."/>
            <person name="Yamamoto S."/>
            <person name="Yamane H."/>
            <person name="Yoshiki S."/>
            <person name="Yoshihara R."/>
            <person name="Yukawa K."/>
            <person name="Zhong H."/>
            <person name="Yano M."/>
            <person name="Yuan Q."/>
            <person name="Ouyang S."/>
            <person name="Liu J."/>
            <person name="Jones K.M."/>
            <person name="Gansberger K."/>
            <person name="Moffat K."/>
            <person name="Hill J."/>
            <person name="Bera J."/>
            <person name="Fadrosh D."/>
            <person name="Jin S."/>
            <person name="Johri S."/>
            <person name="Kim M."/>
            <person name="Overton L."/>
            <person name="Reardon M."/>
            <person name="Tsitrin T."/>
            <person name="Vuong H."/>
            <person name="Weaver B."/>
            <person name="Ciecko A."/>
            <person name="Tallon L."/>
            <person name="Jackson J."/>
            <person name="Pai G."/>
            <person name="Aken S.V."/>
            <person name="Utterback T."/>
            <person name="Reidmuller S."/>
            <person name="Feldblyum T."/>
            <person name="Hsiao J."/>
            <person name="Zismann V."/>
            <person name="Iobst S."/>
            <person name="de Vazeille A.R."/>
            <person name="Buell C.R."/>
            <person name="Ying K."/>
            <person name="Li Y."/>
            <person name="Lu T."/>
            <person name="Huang Y."/>
            <person name="Zhao Q."/>
            <person name="Feng Q."/>
            <person name="Zhang L."/>
            <person name="Zhu J."/>
            <person name="Weng Q."/>
            <person name="Mu J."/>
            <person name="Lu Y."/>
            <person name="Fan D."/>
            <person name="Liu Y."/>
            <person name="Guan J."/>
            <person name="Zhang Y."/>
            <person name="Yu S."/>
            <person name="Liu X."/>
            <person name="Zhang Y."/>
            <person name="Hong G."/>
            <person name="Han B."/>
            <person name="Choisne N."/>
            <person name="Demange N."/>
            <person name="Orjeda G."/>
            <person name="Samain S."/>
            <person name="Cattolico L."/>
            <person name="Pelletier E."/>
            <person name="Couloux A."/>
            <person name="Segurens B."/>
            <person name="Wincker P."/>
            <person name="D'Hont A."/>
            <person name="Scarpelli C."/>
            <person name="Weissenbach J."/>
            <person name="Salanoubat M."/>
            <person name="Quetier F."/>
            <person name="Yu Y."/>
            <person name="Kim H.R."/>
            <person name="Rambo T."/>
            <person name="Currie J."/>
            <person name="Collura K."/>
            <person name="Luo M."/>
            <person name="Yang T."/>
            <person name="Ammiraju J.S.S."/>
            <person name="Engler F."/>
            <person name="Soderlund C."/>
            <person name="Wing R.A."/>
            <person name="Palmer L.E."/>
            <person name="de la Bastide M."/>
            <person name="Spiegel L."/>
            <person name="Nascimento L."/>
            <person name="Zutavern T."/>
            <person name="O'Shaughnessy A."/>
            <person name="Dike S."/>
            <person name="Dedhia N."/>
            <person name="Preston R."/>
            <person name="Balija V."/>
            <person name="McCombie W.R."/>
            <person name="Chow T."/>
            <person name="Chen H."/>
            <person name="Chung M."/>
            <person name="Chen C."/>
            <person name="Shaw J."/>
            <person name="Wu H."/>
            <person name="Hsiao K."/>
            <person name="Chao Y."/>
            <person name="Chu M."/>
            <person name="Cheng C."/>
            <person name="Hour A."/>
            <person name="Lee P."/>
            <person name="Lin S."/>
            <person name="Lin Y."/>
            <person name="Liou J."/>
            <person name="Liu S."/>
            <person name="Hsing Y."/>
            <person name="Raghuvanshi S."/>
            <person name="Mohanty A."/>
            <person name="Bharti A.K."/>
            <person name="Gaur A."/>
            <person name="Gupta V."/>
            <person name="Kumar D."/>
            <person name="Ravi V."/>
            <person name="Vij S."/>
            <person name="Kapur A."/>
            <person name="Khurana P."/>
            <person name="Khurana P."/>
            <person name="Khurana J.P."/>
            <person name="Tyagi A.K."/>
            <person name="Gaikwad K."/>
            <person name="Singh A."/>
            <person name="Dalal V."/>
            <person name="Srivastava S."/>
            <person name="Dixit A."/>
            <person name="Pal A.K."/>
            <person name="Ghazi I.A."/>
            <person name="Yadav M."/>
            <person name="Pandit A."/>
            <person name="Bhargava A."/>
            <person name="Sureshbabu K."/>
            <person name="Batra K."/>
            <person name="Sharma T.R."/>
            <person name="Mohapatra T."/>
            <person name="Singh N.K."/>
            <person name="Messing J."/>
            <person name="Nelson A.B."/>
            <person name="Fuks G."/>
            <person name="Kavchok S."/>
            <person name="Keizer G."/>
            <person name="Linton E."/>
            <person name="Llaca V."/>
            <person name="Song R."/>
            <person name="Tanyolac B."/>
            <person name="Young S."/>
            <person name="Ho-Il K."/>
            <person name="Hahn J.H."/>
            <person name="Sangsakoo G."/>
            <person name="Vanavichit A."/>
            <person name="de Mattos Luiz.A.T."/>
            <person name="Zimmer P.D."/>
            <person name="Malone G."/>
            <person name="Dellagostin O."/>
            <person name="de Oliveira A.C."/>
            <person name="Bevan M."/>
            <person name="Bancroft I."/>
            <person name="Minx P."/>
            <person name="Cordum H."/>
            <person name="Wilson R."/>
            <person name="Cheng Z."/>
            <person name="Jin W."/>
            <person name="Jiang J."/>
            <person name="Leong S.A."/>
            <person name="Iwama H."/>
            <person name="Gojobori T."/>
            <person name="Itoh T."/>
            <person name="Niimura Y."/>
            <person name="Fujii Y."/>
            <person name="Habara T."/>
            <person name="Sakai H."/>
            <person name="Sato Y."/>
            <person name="Wilson G."/>
            <person name="Kumar K."/>
            <person name="McCouch S."/>
            <person name="Juretic N."/>
            <person name="Hoen D."/>
            <person name="Wright S."/>
            <person name="Bruskiewich R."/>
            <person name="Bureau T."/>
            <person name="Miyao A."/>
            <person name="Hirochika H."/>
            <person name="Nishikawa T."/>
            <person name="Kadowaki K."/>
            <person name="Sugiura M."/>
            <person name="Burr B."/>
            <person name="Sasaki T."/>
        </authorList>
    </citation>
    <scope>NUCLEOTIDE SEQUENCE [LARGE SCALE GENOMIC DNA]</scope>
    <source>
        <strain evidence="4">cv. Nipponbare</strain>
    </source>
</reference>
<dbReference type="EMBL" id="AP006524">
    <property type="protein sequence ID" value="BAD62441.1"/>
    <property type="molecule type" value="Genomic_DNA"/>
</dbReference>
<reference evidence="3" key="2">
    <citation type="submission" date="2003-06" db="EMBL/GenBank/DDBJ databases">
        <title>Oryza sativa nipponbare(GA3) genomic DNA, chromosome 6, BAC clone:OSJNBa0077M23.</title>
        <authorList>
            <person name="Sasaki T."/>
            <person name="Matsumoto T."/>
            <person name="Katayose Y."/>
        </authorList>
    </citation>
    <scope>NUCLEOTIDE SEQUENCE</scope>
</reference>
<evidence type="ECO:0000256" key="1">
    <source>
        <dbReference type="SAM" id="MobiDB-lite"/>
    </source>
</evidence>
<gene>
    <name evidence="3" type="ORF">OSJNBa0077M23.3</name>
    <name evidence="2" type="ORF">OSJNBb0071G09.25</name>
</gene>
<reference evidence="4" key="4">
    <citation type="journal article" date="2008" name="Nucleic Acids Res.">
        <title>The rice annotation project database (RAP-DB): 2008 update.</title>
        <authorList>
            <consortium name="The rice annotation project (RAP)"/>
        </authorList>
    </citation>
    <scope>GENOME REANNOTATION</scope>
    <source>
        <strain evidence="4">cv. Nipponbare</strain>
    </source>
</reference>
<accession>Q5Z472</accession>